<evidence type="ECO:0000313" key="1">
    <source>
        <dbReference type="EMBL" id="KAI2391056.1"/>
    </source>
</evidence>
<proteinExistence type="predicted"/>
<protein>
    <submittedName>
        <fullName evidence="1">Uncharacterized protein</fullName>
    </submittedName>
</protein>
<accession>A0ACB8V233</accession>
<organism evidence="1">
    <name type="scientific">Ophidiomyces ophidiicola</name>
    <dbReference type="NCBI Taxonomy" id="1387563"/>
    <lineage>
        <taxon>Eukaryota</taxon>
        <taxon>Fungi</taxon>
        <taxon>Dikarya</taxon>
        <taxon>Ascomycota</taxon>
        <taxon>Pezizomycotina</taxon>
        <taxon>Eurotiomycetes</taxon>
        <taxon>Eurotiomycetidae</taxon>
        <taxon>Onygenales</taxon>
        <taxon>Onygenaceae</taxon>
        <taxon>Ophidiomyces</taxon>
    </lineage>
</organism>
<reference evidence="1" key="1">
    <citation type="journal article" date="2022" name="bioRxiv">
        <title>Population genetic analysis of Ophidiomyces ophidiicola, the causative agent of snake fungal disease, indicates recent introductions to the USA.</title>
        <authorList>
            <person name="Ladner J.T."/>
            <person name="Palmer J.M."/>
            <person name="Ettinger C.L."/>
            <person name="Stajich J.E."/>
            <person name="Farrell T.M."/>
            <person name="Glorioso B.M."/>
            <person name="Lawson B."/>
            <person name="Price S.J."/>
            <person name="Stengle A.G."/>
            <person name="Grear D.A."/>
            <person name="Lorch J.M."/>
        </authorList>
    </citation>
    <scope>NUCLEOTIDE SEQUENCE</scope>
    <source>
        <strain evidence="1">NWHC 24266-5</strain>
    </source>
</reference>
<dbReference type="EMBL" id="JALBCA010000014">
    <property type="protein sequence ID" value="KAI2391056.1"/>
    <property type="molecule type" value="Genomic_DNA"/>
</dbReference>
<gene>
    <name evidence="1" type="ORF">LOY88_001358</name>
</gene>
<sequence>MSVRGTHAKALLEVLLGLEWNPELHSDCSGLFVGWWVCIGIKPQSVTATFDYTTTIPPVVVPPKTGEYTPTTFPAVNSSFTASPTLDGQAKDCEAFYQAQSGDTCRVITNRGFPSEKQFFEWNPALKGNCDGLWAGYWYCVAVKGARPMPPRVTSLPSPVPTGQPSNCNSWYQTTSTETCDDIVSIFVAFSKEDFIKWNPSVGPKCDGIQKGLYYCVGVPGTPTTRTGPVPTATAPTETPTQSGIAPTCNNFWLVSSSDTCESISNRNGISVKQFYIWNPAVGTSTCDHLVPNTYVCVGVGNGSTSMSVTSGPTTTAKTTSTTGISSVTSSDKPSTTSGGAVATPAPVQAGMVTGCRRFYKAQSGDNCWAIANSAKIDLNDFYKWNPSVGTDCKNLWLDYWYCIGIAGPVTTISTGAPVPT</sequence>
<comment type="caution">
    <text evidence="1">The sequence shown here is derived from an EMBL/GenBank/DDBJ whole genome shotgun (WGS) entry which is preliminary data.</text>
</comment>
<name>A0ACB8V233_9EURO</name>